<evidence type="ECO:0000256" key="1">
    <source>
        <dbReference type="ARBA" id="ARBA00010641"/>
    </source>
</evidence>
<dbReference type="NCBIfam" id="NF006089">
    <property type="entry name" value="PRK08241.1"/>
    <property type="match status" value="1"/>
</dbReference>
<dbReference type="GO" id="GO:0016987">
    <property type="term" value="F:sigma factor activity"/>
    <property type="evidence" value="ECO:0007669"/>
    <property type="project" value="UniProtKB-KW"/>
</dbReference>
<feature type="domain" description="SnoaL-like" evidence="10">
    <location>
        <begin position="215"/>
        <end position="325"/>
    </location>
</feature>
<dbReference type="InterPro" id="IPR014305">
    <property type="entry name" value="RNA_pol_sigma-G_actinobac"/>
</dbReference>
<evidence type="ECO:0000313" key="12">
    <source>
        <dbReference type="Proteomes" id="UP000562352"/>
    </source>
</evidence>
<dbReference type="InterPro" id="IPR000838">
    <property type="entry name" value="RNA_pol_sigma70_ECF_CS"/>
</dbReference>
<dbReference type="CDD" id="cd06171">
    <property type="entry name" value="Sigma70_r4"/>
    <property type="match status" value="1"/>
</dbReference>
<evidence type="ECO:0000259" key="10">
    <source>
        <dbReference type="Pfam" id="PF12680"/>
    </source>
</evidence>
<protein>
    <recommendedName>
        <fullName evidence="7">RNA polymerase sigma factor</fullName>
    </recommendedName>
</protein>
<comment type="subunit">
    <text evidence="2">Interacts transiently with the RNA polymerase catalytic core formed by RpoA, RpoB, RpoC and RpoZ (2 alpha, 1 beta, 1 beta' and 1 omega subunit) to form the RNA polymerase holoenzyme that can initiate transcription.</text>
</comment>
<proteinExistence type="inferred from homology"/>
<dbReference type="InterPro" id="IPR032710">
    <property type="entry name" value="NTF2-like_dom_sf"/>
</dbReference>
<dbReference type="Pfam" id="PF12680">
    <property type="entry name" value="SnoaL_2"/>
    <property type="match status" value="1"/>
</dbReference>
<evidence type="ECO:0000256" key="2">
    <source>
        <dbReference type="ARBA" id="ARBA00011344"/>
    </source>
</evidence>
<evidence type="ECO:0000256" key="5">
    <source>
        <dbReference type="ARBA" id="ARBA00023125"/>
    </source>
</evidence>
<dbReference type="EMBL" id="JACHJJ010000037">
    <property type="protein sequence ID" value="MBB5967712.1"/>
    <property type="molecule type" value="Genomic_DNA"/>
</dbReference>
<dbReference type="InterPro" id="IPR007627">
    <property type="entry name" value="RNA_pol_sigma70_r2"/>
</dbReference>
<dbReference type="InterPro" id="IPR039425">
    <property type="entry name" value="RNA_pol_sigma-70-like"/>
</dbReference>
<keyword evidence="12" id="KW-1185">Reference proteome</keyword>
<evidence type="ECO:0000256" key="4">
    <source>
        <dbReference type="ARBA" id="ARBA00023082"/>
    </source>
</evidence>
<keyword evidence="6 7" id="KW-0804">Transcription</keyword>
<dbReference type="InterPro" id="IPR036388">
    <property type="entry name" value="WH-like_DNA-bd_sf"/>
</dbReference>
<dbReference type="GO" id="GO:0003677">
    <property type="term" value="F:DNA binding"/>
    <property type="evidence" value="ECO:0007669"/>
    <property type="project" value="UniProtKB-KW"/>
</dbReference>
<dbReference type="Pfam" id="PF08281">
    <property type="entry name" value="Sigma70_r4_2"/>
    <property type="match status" value="1"/>
</dbReference>
<dbReference type="RefSeq" id="WP_184948422.1">
    <property type="nucleotide sequence ID" value="NZ_BAAAWZ010000001.1"/>
</dbReference>
<comment type="caution">
    <text evidence="11">The sequence shown here is derived from an EMBL/GenBank/DDBJ whole genome shotgun (WGS) entry which is preliminary data.</text>
</comment>
<feature type="domain" description="RNA polymerase sigma factor 70 region 4 type 2" evidence="9">
    <location>
        <begin position="143"/>
        <end position="190"/>
    </location>
</feature>
<gene>
    <name evidence="11" type="ORF">FHS22_007025</name>
</gene>
<comment type="similarity">
    <text evidence="1 7">Belongs to the sigma-70 factor family. ECF subfamily.</text>
</comment>
<evidence type="ECO:0000259" key="8">
    <source>
        <dbReference type="Pfam" id="PF04542"/>
    </source>
</evidence>
<dbReference type="PROSITE" id="PS01063">
    <property type="entry name" value="SIGMA70_ECF"/>
    <property type="match status" value="1"/>
</dbReference>
<evidence type="ECO:0000256" key="7">
    <source>
        <dbReference type="RuleBase" id="RU000716"/>
    </source>
</evidence>
<organism evidence="11 12">
    <name type="scientific">Planomonospora venezuelensis</name>
    <dbReference type="NCBI Taxonomy" id="1999"/>
    <lineage>
        <taxon>Bacteria</taxon>
        <taxon>Bacillati</taxon>
        <taxon>Actinomycetota</taxon>
        <taxon>Actinomycetes</taxon>
        <taxon>Streptosporangiales</taxon>
        <taxon>Streptosporangiaceae</taxon>
        <taxon>Planomonospora</taxon>
    </lineage>
</organism>
<dbReference type="Proteomes" id="UP000562352">
    <property type="component" value="Unassembled WGS sequence"/>
</dbReference>
<dbReference type="Gene3D" id="1.10.1740.10">
    <property type="match status" value="1"/>
</dbReference>
<evidence type="ECO:0000313" key="11">
    <source>
        <dbReference type="EMBL" id="MBB5967712.1"/>
    </source>
</evidence>
<dbReference type="NCBIfam" id="TIGR02937">
    <property type="entry name" value="sigma70-ECF"/>
    <property type="match status" value="1"/>
</dbReference>
<evidence type="ECO:0000259" key="9">
    <source>
        <dbReference type="Pfam" id="PF08281"/>
    </source>
</evidence>
<dbReference type="PANTHER" id="PTHR43133">
    <property type="entry name" value="RNA POLYMERASE ECF-TYPE SIGMA FACTO"/>
    <property type="match status" value="1"/>
</dbReference>
<dbReference type="InterPro" id="IPR037401">
    <property type="entry name" value="SnoaL-like"/>
</dbReference>
<dbReference type="Gene3D" id="1.10.10.10">
    <property type="entry name" value="Winged helix-like DNA-binding domain superfamily/Winged helix DNA-binding domain"/>
    <property type="match status" value="1"/>
</dbReference>
<dbReference type="GO" id="GO:0006352">
    <property type="term" value="P:DNA-templated transcription initiation"/>
    <property type="evidence" value="ECO:0007669"/>
    <property type="project" value="InterPro"/>
</dbReference>
<dbReference type="SUPFAM" id="SSF88659">
    <property type="entry name" value="Sigma3 and sigma4 domains of RNA polymerase sigma factors"/>
    <property type="match status" value="1"/>
</dbReference>
<name>A0A841DAQ5_PLAVE</name>
<dbReference type="PANTHER" id="PTHR43133:SF65">
    <property type="entry name" value="ECF RNA POLYMERASE SIGMA FACTOR SIGG"/>
    <property type="match status" value="1"/>
</dbReference>
<dbReference type="SUPFAM" id="SSF54427">
    <property type="entry name" value="NTF2-like"/>
    <property type="match status" value="1"/>
</dbReference>
<dbReference type="NCBIfam" id="TIGR02960">
    <property type="entry name" value="SigX5"/>
    <property type="match status" value="1"/>
</dbReference>
<keyword evidence="3 7" id="KW-0805">Transcription regulation</keyword>
<evidence type="ECO:0000256" key="3">
    <source>
        <dbReference type="ARBA" id="ARBA00023015"/>
    </source>
</evidence>
<feature type="domain" description="RNA polymerase sigma-70 region 2" evidence="8">
    <location>
        <begin position="15"/>
        <end position="82"/>
    </location>
</feature>
<dbReference type="SUPFAM" id="SSF88946">
    <property type="entry name" value="Sigma2 domain of RNA polymerase sigma factors"/>
    <property type="match status" value="1"/>
</dbReference>
<dbReference type="Pfam" id="PF04542">
    <property type="entry name" value="Sigma70_r2"/>
    <property type="match status" value="1"/>
</dbReference>
<evidence type="ECO:0000256" key="6">
    <source>
        <dbReference type="ARBA" id="ARBA00023163"/>
    </source>
</evidence>
<reference evidence="11 12" key="1">
    <citation type="submission" date="2020-08" db="EMBL/GenBank/DDBJ databases">
        <title>Genomic Encyclopedia of Type Strains, Phase III (KMG-III): the genomes of soil and plant-associated and newly described type strains.</title>
        <authorList>
            <person name="Whitman W."/>
        </authorList>
    </citation>
    <scope>NUCLEOTIDE SEQUENCE [LARGE SCALE GENOMIC DNA]</scope>
    <source>
        <strain evidence="11 12">CECT 3303</strain>
    </source>
</reference>
<sequence>MSPGQVLDESAFSGLVQAHRHELRVHCYRMVGSFSDSEDLVQEALLRAWRKRDTFQGRSTARAWLYRIATNVCLDFLDGARRRPRAEGGAGAPEAGSVARSPDLIPWLEPYPDLLLDRAAPHDAEPDAAVIEKETIELAFLIAVQHLPPRQRAVLIVRDILGWPAADTADMLGLSVASVNSALPRARAALRSHLPPRRLEWAPATDPTEAERTLVQRYLVLLERADTGAMAELLHEDIRVTMPMPQPCESGTRETLWVGREAFAAALAEILDPAAPGYLGHWRRLPTRANRQPAVAHYLRRPGDTLYRAQVLEVLRVAEGRIVEITSFAPGLLPAFGLPTTC</sequence>
<dbReference type="GO" id="GO:0006950">
    <property type="term" value="P:response to stress"/>
    <property type="evidence" value="ECO:0007669"/>
    <property type="project" value="UniProtKB-ARBA"/>
</dbReference>
<dbReference type="InterPro" id="IPR013249">
    <property type="entry name" value="RNA_pol_sigma70_r4_t2"/>
</dbReference>
<keyword evidence="4 7" id="KW-0731">Sigma factor</keyword>
<dbReference type="InterPro" id="IPR014284">
    <property type="entry name" value="RNA_pol_sigma-70_dom"/>
</dbReference>
<dbReference type="InterPro" id="IPR013325">
    <property type="entry name" value="RNA_pol_sigma_r2"/>
</dbReference>
<dbReference type="Gene3D" id="3.10.450.50">
    <property type="match status" value="1"/>
</dbReference>
<accession>A0A841DAQ5</accession>
<keyword evidence="5 7" id="KW-0238">DNA-binding</keyword>
<dbReference type="AlphaFoldDB" id="A0A841DAQ5"/>
<dbReference type="InterPro" id="IPR013324">
    <property type="entry name" value="RNA_pol_sigma_r3/r4-like"/>
</dbReference>